<dbReference type="CDD" id="cd21808">
    <property type="entry name" value="ABC-2_lan_permease_MutG"/>
    <property type="match status" value="1"/>
</dbReference>
<reference evidence="2" key="1">
    <citation type="submission" date="2021-12" db="EMBL/GenBank/DDBJ databases">
        <title>Alicyclobacillaceae gen. nov., sp. nov., isolated from chalcocite enrichment system.</title>
        <authorList>
            <person name="Jiang Z."/>
        </authorList>
    </citation>
    <scope>NUCLEOTIDE SEQUENCE</scope>
    <source>
        <strain evidence="2">MYW30-H2</strain>
    </source>
</reference>
<gene>
    <name evidence="2" type="ORF">LSG31_03155</name>
</gene>
<keyword evidence="1" id="KW-1133">Transmembrane helix</keyword>
<keyword evidence="1" id="KW-0812">Transmembrane</keyword>
<dbReference type="Proteomes" id="UP000830167">
    <property type="component" value="Chromosome"/>
</dbReference>
<protein>
    <submittedName>
        <fullName evidence="2">Lantibiotic immunity ABC transporter MutG family permease subunit</fullName>
    </submittedName>
</protein>
<keyword evidence="1" id="KW-0472">Membrane</keyword>
<feature type="transmembrane region" description="Helical" evidence="1">
    <location>
        <begin position="100"/>
        <end position="128"/>
    </location>
</feature>
<dbReference type="EMBL" id="CP089291">
    <property type="protein sequence ID" value="UOF91270.1"/>
    <property type="molecule type" value="Genomic_DNA"/>
</dbReference>
<dbReference type="Pfam" id="PF12730">
    <property type="entry name" value="ABC2_membrane_4"/>
    <property type="match status" value="1"/>
</dbReference>
<name>A0ABY4CL78_9BACL</name>
<feature type="transmembrane region" description="Helical" evidence="1">
    <location>
        <begin position="134"/>
        <end position="156"/>
    </location>
</feature>
<evidence type="ECO:0000256" key="1">
    <source>
        <dbReference type="SAM" id="Phobius"/>
    </source>
</evidence>
<dbReference type="InterPro" id="IPR022294">
    <property type="entry name" value="ABC-transptr_permeasesu"/>
</dbReference>
<evidence type="ECO:0000313" key="3">
    <source>
        <dbReference type="Proteomes" id="UP000830167"/>
    </source>
</evidence>
<organism evidence="2 3">
    <name type="scientific">Fodinisporobacter ferrooxydans</name>
    <dbReference type="NCBI Taxonomy" id="2901836"/>
    <lineage>
        <taxon>Bacteria</taxon>
        <taxon>Bacillati</taxon>
        <taxon>Bacillota</taxon>
        <taxon>Bacilli</taxon>
        <taxon>Bacillales</taxon>
        <taxon>Alicyclobacillaceae</taxon>
        <taxon>Fodinisporobacter</taxon>
    </lineage>
</organism>
<keyword evidence="3" id="KW-1185">Reference proteome</keyword>
<dbReference type="NCBIfam" id="TIGR03733">
    <property type="entry name" value="lanti_perm_MutG"/>
    <property type="match status" value="1"/>
</dbReference>
<sequence length="255" mass="27689">MRLFAAEWMKTKRTPIRWLAWLPPLIFAALFTWYVSRQTITIDRQISIFQAFFEVWTAVVIPFGIGVVSGIMIHQEELAGSFGGLLGSKRPRRDLYMGKFAVLLLVTLASTMLATILFVAGLAGIAAIHISWPIFIAAALLAMAGTLPLLAFHLWISFAKGMGASIGIGGVGVLIAALMATNLGNTIWQFVPWAWPVRLTGLAGAYLPGIKIPSQMIASGFVINQGMKGLVLAAICFVLLLVGGLAWFNTWEGRK</sequence>
<feature type="transmembrane region" description="Helical" evidence="1">
    <location>
        <begin position="18"/>
        <end position="36"/>
    </location>
</feature>
<feature type="transmembrane region" description="Helical" evidence="1">
    <location>
        <begin position="48"/>
        <end position="73"/>
    </location>
</feature>
<dbReference type="RefSeq" id="WP_347437959.1">
    <property type="nucleotide sequence ID" value="NZ_CP089291.1"/>
</dbReference>
<feature type="transmembrane region" description="Helical" evidence="1">
    <location>
        <begin position="229"/>
        <end position="248"/>
    </location>
</feature>
<feature type="transmembrane region" description="Helical" evidence="1">
    <location>
        <begin position="163"/>
        <end position="181"/>
    </location>
</feature>
<accession>A0ABY4CL78</accession>
<proteinExistence type="predicted"/>
<evidence type="ECO:0000313" key="2">
    <source>
        <dbReference type="EMBL" id="UOF91270.1"/>
    </source>
</evidence>